<organism evidence="4 5">
    <name type="scientific">Dysgonomonas alginatilytica</name>
    <dbReference type="NCBI Taxonomy" id="1605892"/>
    <lineage>
        <taxon>Bacteria</taxon>
        <taxon>Pseudomonadati</taxon>
        <taxon>Bacteroidota</taxon>
        <taxon>Bacteroidia</taxon>
        <taxon>Bacteroidales</taxon>
        <taxon>Dysgonomonadaceae</taxon>
        <taxon>Dysgonomonas</taxon>
    </lineage>
</organism>
<proteinExistence type="predicted"/>
<evidence type="ECO:0000313" key="5">
    <source>
        <dbReference type="Proteomes" id="UP000247973"/>
    </source>
</evidence>
<evidence type="ECO:0000256" key="1">
    <source>
        <dbReference type="ARBA" id="ARBA00022679"/>
    </source>
</evidence>
<dbReference type="Pfam" id="PF00583">
    <property type="entry name" value="Acetyltransf_1"/>
    <property type="match status" value="1"/>
</dbReference>
<feature type="domain" description="N-acetyltransferase" evidence="3">
    <location>
        <begin position="2"/>
        <end position="153"/>
    </location>
</feature>
<keyword evidence="5" id="KW-1185">Reference proteome</keyword>
<evidence type="ECO:0000313" key="4">
    <source>
        <dbReference type="EMBL" id="PXV66342.1"/>
    </source>
</evidence>
<dbReference type="CDD" id="cd04301">
    <property type="entry name" value="NAT_SF"/>
    <property type="match status" value="1"/>
</dbReference>
<dbReference type="RefSeq" id="WP_110310000.1">
    <property type="nucleotide sequence ID" value="NZ_QICL01000005.1"/>
</dbReference>
<dbReference type="EMBL" id="QICL01000005">
    <property type="protein sequence ID" value="PXV66342.1"/>
    <property type="molecule type" value="Genomic_DNA"/>
</dbReference>
<dbReference type="InterPro" id="IPR000182">
    <property type="entry name" value="GNAT_dom"/>
</dbReference>
<comment type="caution">
    <text evidence="4">The sequence shown here is derived from an EMBL/GenBank/DDBJ whole genome shotgun (WGS) entry which is preliminary data.</text>
</comment>
<dbReference type="AlphaFoldDB" id="A0A2V3PTC9"/>
<dbReference type="SUPFAM" id="SSF55729">
    <property type="entry name" value="Acyl-CoA N-acyltransferases (Nat)"/>
    <property type="match status" value="1"/>
</dbReference>
<evidence type="ECO:0000259" key="3">
    <source>
        <dbReference type="PROSITE" id="PS51186"/>
    </source>
</evidence>
<dbReference type="OrthoDB" id="1096234at2"/>
<keyword evidence="2" id="KW-0012">Acyltransferase</keyword>
<dbReference type="PANTHER" id="PTHR43877:SF2">
    <property type="entry name" value="AMINOALKYLPHOSPHONATE N-ACETYLTRANSFERASE-RELATED"/>
    <property type="match status" value="1"/>
</dbReference>
<accession>A0A2V3PTC9</accession>
<dbReference type="PROSITE" id="PS51186">
    <property type="entry name" value="GNAT"/>
    <property type="match status" value="1"/>
</dbReference>
<evidence type="ECO:0000256" key="2">
    <source>
        <dbReference type="ARBA" id="ARBA00023315"/>
    </source>
</evidence>
<keyword evidence="1 4" id="KW-0808">Transferase</keyword>
<dbReference type="Gene3D" id="3.40.630.30">
    <property type="match status" value="1"/>
</dbReference>
<sequence>MIEYRRATTDDISLLTRTRVDFLNEVNNISTNTDSEELFINNKVYFENALNNNSFVAWIALDNNEIAATSGLTLYLLPPNRDYPDGKVGYISNMYTLPNFRGQGIASHLFSLIMNEAKSLGYKKVLLNATDAGRSVYVKYGFIDAKGEMVYHF</sequence>
<name>A0A2V3PTC9_9BACT</name>
<dbReference type="Proteomes" id="UP000247973">
    <property type="component" value="Unassembled WGS sequence"/>
</dbReference>
<dbReference type="InterPro" id="IPR050832">
    <property type="entry name" value="Bact_Acetyltransf"/>
</dbReference>
<dbReference type="GO" id="GO:0016747">
    <property type="term" value="F:acyltransferase activity, transferring groups other than amino-acyl groups"/>
    <property type="evidence" value="ECO:0007669"/>
    <property type="project" value="InterPro"/>
</dbReference>
<gene>
    <name evidence="4" type="ORF">CLV62_10593</name>
</gene>
<dbReference type="PANTHER" id="PTHR43877">
    <property type="entry name" value="AMINOALKYLPHOSPHONATE N-ACETYLTRANSFERASE-RELATED-RELATED"/>
    <property type="match status" value="1"/>
</dbReference>
<protein>
    <submittedName>
        <fullName evidence="4">Acetyltransferase (GNAT) family protein</fullName>
    </submittedName>
</protein>
<reference evidence="4 5" key="1">
    <citation type="submission" date="2018-03" db="EMBL/GenBank/DDBJ databases">
        <title>Genomic Encyclopedia of Archaeal and Bacterial Type Strains, Phase II (KMG-II): from individual species to whole genera.</title>
        <authorList>
            <person name="Goeker M."/>
        </authorList>
    </citation>
    <scope>NUCLEOTIDE SEQUENCE [LARGE SCALE GENOMIC DNA]</scope>
    <source>
        <strain evidence="4 5">DSM 100214</strain>
    </source>
</reference>
<dbReference type="InterPro" id="IPR016181">
    <property type="entry name" value="Acyl_CoA_acyltransferase"/>
</dbReference>